<reference evidence="1 2" key="1">
    <citation type="submission" date="2011-08" db="EMBL/GenBank/DDBJ databases">
        <authorList>
            <person name="Kersulyte D."/>
            <person name="Choudhury A."/>
            <person name="Mukhopadhyay A.K."/>
            <person name="Nair G.B."/>
            <person name="Berg D.E."/>
        </authorList>
    </citation>
    <scope>NUCLEOTIDE SEQUENCE [LARGE SCALE GENOMIC DNA]</scope>
    <source>
        <strain evidence="2">SNT49</strain>
    </source>
</reference>
<dbReference type="AlphaFoldDB" id="G2MCM8"/>
<organism evidence="1 2">
    <name type="scientific">Helicobacter pylori SNT49</name>
    <dbReference type="NCBI Taxonomy" id="1055530"/>
    <lineage>
        <taxon>Bacteria</taxon>
        <taxon>Pseudomonadati</taxon>
        <taxon>Campylobacterota</taxon>
        <taxon>Epsilonproteobacteria</taxon>
        <taxon>Campylobacterales</taxon>
        <taxon>Helicobacteraceae</taxon>
        <taxon>Helicobacter</taxon>
    </lineage>
</organism>
<proteinExistence type="predicted"/>
<dbReference type="KEGG" id="hen:HPSNT_07630"/>
<sequence>MQGVTDRFSNKTIKSWKIKPTMGQCLDEKLTRFERQNVLCVLRTHASSLRVKNGDFY</sequence>
<accession>G2MCM8</accession>
<dbReference type="Proteomes" id="UP000008534">
    <property type="component" value="Chromosome"/>
</dbReference>
<protein>
    <submittedName>
        <fullName evidence="1">Uncharacterized protein</fullName>
    </submittedName>
</protein>
<evidence type="ECO:0000313" key="2">
    <source>
        <dbReference type="Proteomes" id="UP000008534"/>
    </source>
</evidence>
<dbReference type="EMBL" id="CP002983">
    <property type="protein sequence ID" value="AEN17645.1"/>
    <property type="molecule type" value="Genomic_DNA"/>
</dbReference>
<evidence type="ECO:0000313" key="1">
    <source>
        <dbReference type="EMBL" id="AEN17645.1"/>
    </source>
</evidence>
<dbReference type="PATRIC" id="fig|1055530.4.peg.1533"/>
<gene>
    <name evidence="1" type="ORF">HPSNT_07630</name>
</gene>
<dbReference type="HOGENOM" id="CLU_2990508_0_0_7"/>
<name>G2MCM8_HELPX</name>